<evidence type="ECO:0000256" key="1">
    <source>
        <dbReference type="SAM" id="MobiDB-lite"/>
    </source>
</evidence>
<dbReference type="EMBL" id="VCEB01019759">
    <property type="protein sequence ID" value="KAB0336837.1"/>
    <property type="molecule type" value="Genomic_DNA"/>
</dbReference>
<reference evidence="2 3" key="1">
    <citation type="submission" date="2019-06" db="EMBL/GenBank/DDBJ databases">
        <title>Discovery of a novel chromosome fission-fusion reversal in muntjac.</title>
        <authorList>
            <person name="Mudd A.B."/>
            <person name="Bredeson J.V."/>
            <person name="Baum R."/>
            <person name="Hockemeyer D."/>
            <person name="Rokhsar D.S."/>
        </authorList>
    </citation>
    <scope>NUCLEOTIDE SEQUENCE [LARGE SCALE GENOMIC DNA]</scope>
    <source>
        <strain evidence="2">UCam_UCB_Mr</strain>
        <tissue evidence="2">Fibroblast cell line</tissue>
    </source>
</reference>
<dbReference type="GO" id="GO:0007052">
    <property type="term" value="P:mitotic spindle organization"/>
    <property type="evidence" value="ECO:0007669"/>
    <property type="project" value="InterPro"/>
</dbReference>
<comment type="caution">
    <text evidence="2">The sequence shown here is derived from an EMBL/GenBank/DDBJ whole genome shotgun (WGS) entry which is preliminary data.</text>
</comment>
<sequence>MLTRRPGARSAAAGLGTESSDAHVKAPLSPRLSGGQERQILLQQQKICRNRARKYFKVEEVTEKFQRAHIPFSQRKRTVLQRPVLPLEDALKQIQESNLKSEVNPPSSHRPIINWRNFVMNVPHQSSRQNSISLKSANLQPTNLSCFDEDKLSISKIQHINNWLVNIDDPIIFSDIFSKPNVLLDSSKCFNSKEQNPSTLSRTVERAINTANNSVAILYSPSIFVQDKKSKNTSETSVIRTTDSSGAFKRERPLVSESPKFKFRKASATPDSLTQEVTIISDQKKYSEMTQENRTTSVPTSFVPLATPLVLPLNTQSARPLPNSKLSLFSDNFQATYILHNSDSKRQK</sequence>
<evidence type="ECO:0000313" key="3">
    <source>
        <dbReference type="Proteomes" id="UP000326062"/>
    </source>
</evidence>
<dbReference type="Proteomes" id="UP000326062">
    <property type="component" value="Unassembled WGS sequence"/>
</dbReference>
<dbReference type="GO" id="GO:0030496">
    <property type="term" value="C:midbody"/>
    <property type="evidence" value="ECO:0007669"/>
    <property type="project" value="TreeGrafter"/>
</dbReference>
<organism evidence="2 3">
    <name type="scientific">Muntiacus reevesi</name>
    <name type="common">Reeves' muntjac</name>
    <name type="synonym">Cervus reevesi</name>
    <dbReference type="NCBI Taxonomy" id="9886"/>
    <lineage>
        <taxon>Eukaryota</taxon>
        <taxon>Metazoa</taxon>
        <taxon>Chordata</taxon>
        <taxon>Craniata</taxon>
        <taxon>Vertebrata</taxon>
        <taxon>Euteleostomi</taxon>
        <taxon>Mammalia</taxon>
        <taxon>Eutheria</taxon>
        <taxon>Laurasiatheria</taxon>
        <taxon>Artiodactyla</taxon>
        <taxon>Ruminantia</taxon>
        <taxon>Pecora</taxon>
        <taxon>Cervidae</taxon>
        <taxon>Muntiacinae</taxon>
        <taxon>Muntiacus</taxon>
    </lineage>
</organism>
<evidence type="ECO:0000313" key="2">
    <source>
        <dbReference type="EMBL" id="KAB0336837.1"/>
    </source>
</evidence>
<dbReference type="PANTHER" id="PTHR31191:SF4">
    <property type="entry name" value="CENTROSOMAL PROTEIN OF 126 KDA"/>
    <property type="match status" value="1"/>
</dbReference>
<feature type="non-terminal residue" evidence="2">
    <location>
        <position position="348"/>
    </location>
</feature>
<dbReference type="PANTHER" id="PTHR31191">
    <property type="entry name" value="CENTROSOMAL PROTEIN CEP126"/>
    <property type="match status" value="1"/>
</dbReference>
<dbReference type="GO" id="GO:0097546">
    <property type="term" value="C:ciliary base"/>
    <property type="evidence" value="ECO:0007669"/>
    <property type="project" value="InterPro"/>
</dbReference>
<feature type="region of interest" description="Disordered" evidence="1">
    <location>
        <begin position="1"/>
        <end position="36"/>
    </location>
</feature>
<dbReference type="GO" id="GO:0005813">
    <property type="term" value="C:centrosome"/>
    <property type="evidence" value="ECO:0007669"/>
    <property type="project" value="InterPro"/>
</dbReference>
<dbReference type="GO" id="GO:0031122">
    <property type="term" value="P:cytoplasmic microtubule organization"/>
    <property type="evidence" value="ECO:0007669"/>
    <property type="project" value="InterPro"/>
</dbReference>
<dbReference type="AlphaFoldDB" id="A0A5N3UIL5"/>
<dbReference type="InterPro" id="IPR028257">
    <property type="entry name" value="CEP126"/>
</dbReference>
<protein>
    <submittedName>
        <fullName evidence="2">Uncharacterized protein</fullName>
    </submittedName>
</protein>
<dbReference type="GO" id="GO:1905515">
    <property type="term" value="P:non-motile cilium assembly"/>
    <property type="evidence" value="ECO:0007669"/>
    <property type="project" value="InterPro"/>
</dbReference>
<proteinExistence type="predicted"/>
<accession>A0A5N3UIL5</accession>
<dbReference type="Pfam" id="PF15352">
    <property type="entry name" value="K1377"/>
    <property type="match status" value="2"/>
</dbReference>
<name>A0A5N3UIL5_MUNRE</name>
<gene>
    <name evidence="2" type="ORF">FD755_025837</name>
</gene>
<keyword evidence="3" id="KW-1185">Reference proteome</keyword>